<dbReference type="EMBL" id="PQFF01000397">
    <property type="protein sequence ID" value="RHZ52951.1"/>
    <property type="molecule type" value="Genomic_DNA"/>
</dbReference>
<keyword evidence="3" id="KW-1185">Reference proteome</keyword>
<accession>A0A397GPG2</accession>
<name>A0A397GPG2_9GLOM</name>
<protein>
    <recommendedName>
        <fullName evidence="1">BACK domain-containing protein</fullName>
    </recommendedName>
</protein>
<proteinExistence type="predicted"/>
<evidence type="ECO:0000259" key="1">
    <source>
        <dbReference type="Pfam" id="PF07707"/>
    </source>
</evidence>
<dbReference type="Gene3D" id="1.25.40.420">
    <property type="match status" value="1"/>
</dbReference>
<dbReference type="AlphaFoldDB" id="A0A397GPG2"/>
<evidence type="ECO:0000313" key="2">
    <source>
        <dbReference type="EMBL" id="RHZ52951.1"/>
    </source>
</evidence>
<comment type="caution">
    <text evidence="2">The sequence shown here is derived from an EMBL/GenBank/DDBJ whole genome shotgun (WGS) entry which is preliminary data.</text>
</comment>
<gene>
    <name evidence="2" type="ORF">Glove_454g6</name>
</gene>
<dbReference type="Proteomes" id="UP000266861">
    <property type="component" value="Unassembled WGS sequence"/>
</dbReference>
<reference evidence="2 3" key="1">
    <citation type="submission" date="2018-08" db="EMBL/GenBank/DDBJ databases">
        <title>Genome and evolution of the arbuscular mycorrhizal fungus Diversispora epigaea (formerly Glomus versiforme) and its bacterial endosymbionts.</title>
        <authorList>
            <person name="Sun X."/>
            <person name="Fei Z."/>
            <person name="Harrison M."/>
        </authorList>
    </citation>
    <scope>NUCLEOTIDE SEQUENCE [LARGE SCALE GENOMIC DNA]</scope>
    <source>
        <strain evidence="2 3">IT104</strain>
    </source>
</reference>
<organism evidence="2 3">
    <name type="scientific">Diversispora epigaea</name>
    <dbReference type="NCBI Taxonomy" id="1348612"/>
    <lineage>
        <taxon>Eukaryota</taxon>
        <taxon>Fungi</taxon>
        <taxon>Fungi incertae sedis</taxon>
        <taxon>Mucoromycota</taxon>
        <taxon>Glomeromycotina</taxon>
        <taxon>Glomeromycetes</taxon>
        <taxon>Diversisporales</taxon>
        <taxon>Diversisporaceae</taxon>
        <taxon>Diversispora</taxon>
    </lineage>
</organism>
<evidence type="ECO:0000313" key="3">
    <source>
        <dbReference type="Proteomes" id="UP000266861"/>
    </source>
</evidence>
<dbReference type="Pfam" id="PF07707">
    <property type="entry name" value="BACK"/>
    <property type="match status" value="1"/>
</dbReference>
<feature type="domain" description="BACK" evidence="1">
    <location>
        <begin position="38"/>
        <end position="102"/>
    </location>
</feature>
<dbReference type="InterPro" id="IPR011705">
    <property type="entry name" value="BACK"/>
</dbReference>
<sequence>MSDISMHLWWLEKLENSFIFDLLIKSNELELDELTSCKIKNFKIIQDFCNDIISKHPNTIFESENFLSLPEDVLISIIIRDNLKLEEGKVWERVIQWGKAKNLTLTTNLTEWTSDNFLTLKGL</sequence>